<dbReference type="eggNOG" id="ENOG502TFM2">
    <property type="taxonomic scope" value="Eukaryota"/>
</dbReference>
<organism evidence="3">
    <name type="scientific">Caenorhabditis remanei</name>
    <name type="common">Caenorhabditis vulgaris</name>
    <dbReference type="NCBI Taxonomy" id="31234"/>
    <lineage>
        <taxon>Eukaryota</taxon>
        <taxon>Metazoa</taxon>
        <taxon>Ecdysozoa</taxon>
        <taxon>Nematoda</taxon>
        <taxon>Chromadorea</taxon>
        <taxon>Rhabditida</taxon>
        <taxon>Rhabditina</taxon>
        <taxon>Rhabditomorpha</taxon>
        <taxon>Rhabditoidea</taxon>
        <taxon>Rhabditidae</taxon>
        <taxon>Peloderinae</taxon>
        <taxon>Caenorhabditis</taxon>
    </lineage>
</organism>
<name>E3LLL5_CAERE</name>
<feature type="transmembrane region" description="Helical" evidence="1">
    <location>
        <begin position="23"/>
        <end position="42"/>
    </location>
</feature>
<sequence>MPYCSATDQFTYLDTPEFYTRTLHILSSISIPFHLFGAYCILFKTPQFMSSVQIPLLHFHFWTFMADLMFSVLVSPYVLVPTFTISVHGIFQEIGLNPGILACLIIITIESMLVSLYDHIYHDFSAMCFSINLILENRYMLLINGNLIWRKIRVPWLVLNYLLIPFFSLPIYLNIPVDQEKAKLTVFKIFQTLPCLPSEIRESKLFVVNEKLITINISSICFLFYFVSQGAVFSTRLRYSLRKTGSQLSDKTARLQKKFLKSLLIQIYTPALVIGASLIFLLMEYALGFYSQKANNIAFIYISCYGLVSTIAMLIVHNPYRVFIVNIFRGIINFFGFRSAMRNESIVVVSSVVHNKNRI</sequence>
<feature type="transmembrane region" description="Helical" evidence="1">
    <location>
        <begin position="54"/>
        <end position="79"/>
    </location>
</feature>
<dbReference type="OMA" id="TAMINYH"/>
<dbReference type="PANTHER" id="PTHR22941">
    <property type="entry name" value="SERPENTINE RECEPTOR"/>
    <property type="match status" value="1"/>
</dbReference>
<dbReference type="Proteomes" id="UP000008281">
    <property type="component" value="Unassembled WGS sequence"/>
</dbReference>
<keyword evidence="1" id="KW-1133">Transmembrane helix</keyword>
<feature type="transmembrane region" description="Helical" evidence="1">
    <location>
        <begin position="263"/>
        <end position="286"/>
    </location>
</feature>
<dbReference type="EMBL" id="DS268410">
    <property type="protein sequence ID" value="EFP00232.1"/>
    <property type="molecule type" value="Genomic_DNA"/>
</dbReference>
<dbReference type="PANTHER" id="PTHR22941:SF188">
    <property type="entry name" value="SERPENTINE RECEPTOR, CLASS H"/>
    <property type="match status" value="1"/>
</dbReference>
<dbReference type="Pfam" id="PF10318">
    <property type="entry name" value="7TM_GPCR_Srh"/>
    <property type="match status" value="2"/>
</dbReference>
<dbReference type="HOGENOM" id="CLU_042960_1_1_1"/>
<accession>E3LLL5</accession>
<dbReference type="AlphaFoldDB" id="E3LLL5"/>
<gene>
    <name evidence="2" type="ORF">CRE_19073</name>
</gene>
<evidence type="ECO:0000313" key="2">
    <source>
        <dbReference type="EMBL" id="EFP00232.1"/>
    </source>
</evidence>
<feature type="transmembrane region" description="Helical" evidence="1">
    <location>
        <begin position="156"/>
        <end position="175"/>
    </location>
</feature>
<dbReference type="InterPro" id="IPR019422">
    <property type="entry name" value="7TM_GPCR_serpentine_rcpt_Srh"/>
</dbReference>
<evidence type="ECO:0000256" key="1">
    <source>
        <dbReference type="SAM" id="Phobius"/>
    </source>
</evidence>
<evidence type="ECO:0008006" key="4">
    <source>
        <dbReference type="Google" id="ProtNLM"/>
    </source>
</evidence>
<proteinExistence type="predicted"/>
<keyword evidence="1" id="KW-0812">Transmembrane</keyword>
<evidence type="ECO:0000313" key="3">
    <source>
        <dbReference type="Proteomes" id="UP000008281"/>
    </source>
</evidence>
<feature type="transmembrane region" description="Helical" evidence="1">
    <location>
        <begin position="212"/>
        <end position="233"/>
    </location>
</feature>
<reference evidence="2" key="1">
    <citation type="submission" date="2007-07" db="EMBL/GenBank/DDBJ databases">
        <title>PCAP assembly of the Caenorhabditis remanei genome.</title>
        <authorList>
            <consortium name="The Caenorhabditis remanei Sequencing Consortium"/>
            <person name="Wilson R.K."/>
        </authorList>
    </citation>
    <scope>NUCLEOTIDE SEQUENCE [LARGE SCALE GENOMIC DNA]</scope>
    <source>
        <strain evidence="2">PB4641</strain>
    </source>
</reference>
<protein>
    <recommendedName>
        <fullName evidence="4">Serpentine Receptor, class H</fullName>
    </recommendedName>
</protein>
<keyword evidence="1" id="KW-0472">Membrane</keyword>
<feature type="transmembrane region" description="Helical" evidence="1">
    <location>
        <begin position="298"/>
        <end position="316"/>
    </location>
</feature>
<dbReference type="InParanoid" id="E3LLL5"/>
<keyword evidence="3" id="KW-1185">Reference proteome</keyword>
<dbReference type="InterPro" id="IPR053220">
    <property type="entry name" value="Nematode_rcpt-like_serp_H"/>
</dbReference>